<protein>
    <recommendedName>
        <fullName evidence="3">Outer membrane efflux protein</fullName>
    </recommendedName>
</protein>
<proteinExistence type="predicted"/>
<sequence length="140" mass="15194">MNILGLWHDWSGPLEWGFAMASGWAAKAGRYRLQSQSNRLSAGEQALKLVAASQEREMALTVSYERLVALEATARVHAIATADVLQTVYEQAIGARLRVHDLEAKAGITLTVFTPLPPFPVPEAPQSDALDVNNEALKAV</sequence>
<evidence type="ECO:0000313" key="1">
    <source>
        <dbReference type="EMBL" id="GAD26469.1"/>
    </source>
</evidence>
<dbReference type="Proteomes" id="UP000018209">
    <property type="component" value="Unassembled WGS sequence"/>
</dbReference>
<accession>A0ABQ0IW93</accession>
<reference evidence="1 2" key="1">
    <citation type="submission" date="2013-08" db="EMBL/GenBank/DDBJ databases">
        <title>Gluconobacter thailandicus NBRC 3257 whole genome sequence.</title>
        <authorList>
            <person name="Matsutani M."/>
            <person name="Yakushi T."/>
            <person name="Matsushita K."/>
        </authorList>
    </citation>
    <scope>NUCLEOTIDE SEQUENCE [LARGE SCALE GENOMIC DNA]</scope>
    <source>
        <strain evidence="1 2">NBRC 3257</strain>
    </source>
</reference>
<gene>
    <name evidence="1" type="ORF">NBRC3257_1468</name>
</gene>
<name>A0ABQ0IW93_GLUTH</name>
<evidence type="ECO:0000313" key="2">
    <source>
        <dbReference type="Proteomes" id="UP000018209"/>
    </source>
</evidence>
<dbReference type="RefSeq" id="WP_007283050.1">
    <property type="nucleotide sequence ID" value="NZ_BASM01000016.1"/>
</dbReference>
<keyword evidence="2" id="KW-1185">Reference proteome</keyword>
<evidence type="ECO:0008006" key="3">
    <source>
        <dbReference type="Google" id="ProtNLM"/>
    </source>
</evidence>
<dbReference type="EMBL" id="BASM01000016">
    <property type="protein sequence ID" value="GAD26469.1"/>
    <property type="molecule type" value="Genomic_DNA"/>
</dbReference>
<organism evidence="1 2">
    <name type="scientific">Gluconobacter thailandicus NBRC 3257</name>
    <dbReference type="NCBI Taxonomy" id="1381097"/>
    <lineage>
        <taxon>Bacteria</taxon>
        <taxon>Pseudomonadati</taxon>
        <taxon>Pseudomonadota</taxon>
        <taxon>Alphaproteobacteria</taxon>
        <taxon>Acetobacterales</taxon>
        <taxon>Acetobacteraceae</taxon>
        <taxon>Gluconobacter</taxon>
    </lineage>
</organism>
<comment type="caution">
    <text evidence="1">The sequence shown here is derived from an EMBL/GenBank/DDBJ whole genome shotgun (WGS) entry which is preliminary data.</text>
</comment>